<dbReference type="EnsemblPlants" id="TraesCS3D02G477400.1">
    <property type="protein sequence ID" value="TraesCS3D02G477400.1.cds1"/>
    <property type="gene ID" value="TraesCS3D02G477400"/>
</dbReference>
<protein>
    <recommendedName>
        <fullName evidence="1">F-box domain-containing protein</fullName>
    </recommendedName>
</protein>
<evidence type="ECO:0000313" key="2">
    <source>
        <dbReference type="EnsemblPlants" id="TraesCS3D02G477400.1.cds1"/>
    </source>
</evidence>
<dbReference type="PANTHER" id="PTHR32133">
    <property type="entry name" value="OS07G0120400 PROTEIN"/>
    <property type="match status" value="1"/>
</dbReference>
<dbReference type="OrthoDB" id="685706at2759"/>
<dbReference type="InterPro" id="IPR056594">
    <property type="entry name" value="AT5G49610-like_b-prop"/>
</dbReference>
<reference evidence="2" key="2">
    <citation type="submission" date="2018-10" db="UniProtKB">
        <authorList>
            <consortium name="EnsemblPlants"/>
        </authorList>
    </citation>
    <scope>IDENTIFICATION</scope>
</reference>
<dbReference type="PANTHER" id="PTHR32133:SF383">
    <property type="entry name" value="OS10G0144800 PROTEIN"/>
    <property type="match status" value="1"/>
</dbReference>
<dbReference type="InterPro" id="IPR001810">
    <property type="entry name" value="F-box_dom"/>
</dbReference>
<organism evidence="2">
    <name type="scientific">Triticum aestivum</name>
    <name type="common">Wheat</name>
    <dbReference type="NCBI Taxonomy" id="4565"/>
    <lineage>
        <taxon>Eukaryota</taxon>
        <taxon>Viridiplantae</taxon>
        <taxon>Streptophyta</taxon>
        <taxon>Embryophyta</taxon>
        <taxon>Tracheophyta</taxon>
        <taxon>Spermatophyta</taxon>
        <taxon>Magnoliopsida</taxon>
        <taxon>Liliopsida</taxon>
        <taxon>Poales</taxon>
        <taxon>Poaceae</taxon>
        <taxon>BOP clade</taxon>
        <taxon>Pooideae</taxon>
        <taxon>Triticodae</taxon>
        <taxon>Triticeae</taxon>
        <taxon>Triticinae</taxon>
        <taxon>Triticum</taxon>
    </lineage>
</organism>
<sequence length="397" mass="44756">MMQRREFRCDAAAAMGTSLPEELHLEILRRLSPTPQVLARASAVCREWRRVVNSPEFLQELYLARRGAPVTMGFFHNAGDDEYPRRFVEAQPGDPLRLSFKLIYRMINWQFVDCRHGRVLLMDRPNRQFLLWHPMSSDHHLVLKTPPVSGEQESTSVTLICDCGVVPGDDEANKIGQRTSCHVSHFGMAIVCNHSHTGCLGATIYSSVTGEWSSPLHLPNPARQIRPEPCAVISKTFYQPLCDYLVLAYDTEQGSLTMFERPKCGNIRLFKADNGVLGLAGVLGFTLRLWARYANAWVLQKLVDLTEILHGLSTAPSPRTEPLFNFMPPVKIIGVADQGDVLFLWTMIGIFMLCPETMEVKKVHQTAPNMNTVYPYGAFYVPPAVRTQTLTHRTKST</sequence>
<dbReference type="Pfam" id="PF12937">
    <property type="entry name" value="F-box-like"/>
    <property type="match status" value="1"/>
</dbReference>
<accession>A0A3B6H5T9</accession>
<evidence type="ECO:0000259" key="1">
    <source>
        <dbReference type="PROSITE" id="PS50181"/>
    </source>
</evidence>
<dbReference type="Gramene" id="TraesARI3D03G02016420.1">
    <property type="protein sequence ID" value="TraesARI3D03G02016420.1.CDS1"/>
    <property type="gene ID" value="TraesARI3D03G02016420"/>
</dbReference>
<feature type="domain" description="F-box" evidence="1">
    <location>
        <begin position="13"/>
        <end position="61"/>
    </location>
</feature>
<proteinExistence type="predicted"/>
<dbReference type="Pfam" id="PF23635">
    <property type="entry name" value="Beta-prop_AT5G49610-like"/>
    <property type="match status" value="1"/>
</dbReference>
<name>A0A3B6H5T9_WHEAT</name>
<reference evidence="2" key="1">
    <citation type="submission" date="2018-08" db="EMBL/GenBank/DDBJ databases">
        <authorList>
            <person name="Rossello M."/>
        </authorList>
    </citation>
    <scope>NUCLEOTIDE SEQUENCE [LARGE SCALE GENOMIC DNA]</scope>
    <source>
        <strain evidence="2">cv. Chinese Spring</strain>
    </source>
</reference>
<dbReference type="PROSITE" id="PS50181">
    <property type="entry name" value="FBOX"/>
    <property type="match status" value="1"/>
</dbReference>
<dbReference type="InterPro" id="IPR036047">
    <property type="entry name" value="F-box-like_dom_sf"/>
</dbReference>
<dbReference type="SUPFAM" id="SSF81383">
    <property type="entry name" value="F-box domain"/>
    <property type="match status" value="1"/>
</dbReference>
<keyword evidence="3" id="KW-1185">Reference proteome</keyword>
<dbReference type="SMART" id="SM00256">
    <property type="entry name" value="FBOX"/>
    <property type="match status" value="1"/>
</dbReference>
<dbReference type="Gramene" id="TraesRN3D0101101700.1">
    <property type="protein sequence ID" value="TraesRN3D0101101700.1"/>
    <property type="gene ID" value="TraesRN3D0101101700"/>
</dbReference>
<dbReference type="Gramene" id="TraesCS3D02G477400.1">
    <property type="protein sequence ID" value="TraesCS3D02G477400.1.cds1"/>
    <property type="gene ID" value="TraesCS3D02G477400"/>
</dbReference>
<dbReference type="Proteomes" id="UP000019116">
    <property type="component" value="Chromosome 3D"/>
</dbReference>
<dbReference type="Gene3D" id="1.20.1280.50">
    <property type="match status" value="1"/>
</dbReference>
<dbReference type="AlphaFoldDB" id="A0A3B6H5T9"/>
<evidence type="ECO:0000313" key="3">
    <source>
        <dbReference type="Proteomes" id="UP000019116"/>
    </source>
</evidence>
<dbReference type="Gramene" id="TraesCS3D03G1053900.1">
    <property type="protein sequence ID" value="TraesCS3D03G1053900.1.CDS1"/>
    <property type="gene ID" value="TraesCS3D03G1053900"/>
</dbReference>